<dbReference type="InterPro" id="IPR052893">
    <property type="entry name" value="TCS_response_regulator"/>
</dbReference>
<proteinExistence type="predicted"/>
<reference evidence="1 2" key="1">
    <citation type="submission" date="2020-08" db="EMBL/GenBank/DDBJ databases">
        <title>Genome sequence of Rhodobacteraceae bacterium Lw-13e.</title>
        <authorList>
            <person name="Poehlein A."/>
            <person name="Wolter L."/>
            <person name="Daniel R."/>
            <person name="Brinkhoff T."/>
        </authorList>
    </citation>
    <scope>NUCLEOTIDE SEQUENCE [LARGE SCALE GENOMIC DNA]</scope>
    <source>
        <strain evidence="1 2">Lw-13e</strain>
    </source>
</reference>
<evidence type="ECO:0000313" key="2">
    <source>
        <dbReference type="Proteomes" id="UP000283786"/>
    </source>
</evidence>
<dbReference type="SMART" id="SM00448">
    <property type="entry name" value="REC"/>
    <property type="match status" value="1"/>
</dbReference>
<dbReference type="InterPro" id="IPR011006">
    <property type="entry name" value="CheY-like_superfamily"/>
</dbReference>
<dbReference type="Pfam" id="PF00072">
    <property type="entry name" value="Response_reg"/>
    <property type="match status" value="1"/>
</dbReference>
<evidence type="ECO:0000313" key="1">
    <source>
        <dbReference type="EMBL" id="QPM90033.1"/>
    </source>
</evidence>
<gene>
    <name evidence="1" type="ORF">PSAL_012650</name>
</gene>
<dbReference type="Proteomes" id="UP000283786">
    <property type="component" value="Chromosome"/>
</dbReference>
<dbReference type="KEGG" id="palw:PSAL_012650"/>
<dbReference type="AlphaFoldDB" id="A0A418SCI7"/>
<dbReference type="GO" id="GO:0000160">
    <property type="term" value="P:phosphorelay signal transduction system"/>
    <property type="evidence" value="ECO:0007669"/>
    <property type="project" value="InterPro"/>
</dbReference>
<protein>
    <submittedName>
        <fullName evidence="1">Uncharacterized protein</fullName>
    </submittedName>
</protein>
<dbReference type="OrthoDB" id="9793549at2"/>
<keyword evidence="2" id="KW-1185">Reference proteome</keyword>
<dbReference type="InterPro" id="IPR001789">
    <property type="entry name" value="Sig_transdc_resp-reg_receiver"/>
</dbReference>
<dbReference type="SUPFAM" id="SSF52172">
    <property type="entry name" value="CheY-like"/>
    <property type="match status" value="1"/>
</dbReference>
<sequence>MIPTYIVDDVGSDRYIARRRLQKAGRFAPLNEATDGLNFLATFFSDDSLPTDSGIPPLILMDINMPELNGFETLNAMKIRLSKGTSARPVVAMFSSSDNERDIQRSAATGVVEHYFTKPINDEAIQTILETFRARGFAV</sequence>
<dbReference type="PANTHER" id="PTHR44520">
    <property type="entry name" value="RESPONSE REGULATOR RCP1-RELATED"/>
    <property type="match status" value="1"/>
</dbReference>
<dbReference type="RefSeq" id="WP_119840662.1">
    <property type="nucleotide sequence ID" value="NZ_CP060436.1"/>
</dbReference>
<accession>A0A418SCI7</accession>
<dbReference type="EMBL" id="CP060436">
    <property type="protein sequence ID" value="QPM90033.1"/>
    <property type="molecule type" value="Genomic_DNA"/>
</dbReference>
<dbReference type="PANTHER" id="PTHR44520:SF1">
    <property type="entry name" value="TWO-COMPONENT SYSTEM REGULATORY PROTEIN"/>
    <property type="match status" value="1"/>
</dbReference>
<organism evidence="1 2">
    <name type="scientific">Pseudooceanicola algae</name>
    <dbReference type="NCBI Taxonomy" id="1537215"/>
    <lineage>
        <taxon>Bacteria</taxon>
        <taxon>Pseudomonadati</taxon>
        <taxon>Pseudomonadota</taxon>
        <taxon>Alphaproteobacteria</taxon>
        <taxon>Rhodobacterales</taxon>
        <taxon>Paracoccaceae</taxon>
        <taxon>Pseudooceanicola</taxon>
    </lineage>
</organism>
<dbReference type="Gene3D" id="3.40.50.2300">
    <property type="match status" value="1"/>
</dbReference>
<name>A0A418SCI7_9RHOB</name>
<dbReference type="PROSITE" id="PS50110">
    <property type="entry name" value="RESPONSE_REGULATORY"/>
    <property type="match status" value="1"/>
</dbReference>